<reference evidence="2" key="1">
    <citation type="submission" date="2018-01" db="EMBL/GenBank/DDBJ databases">
        <title>An insight into the sialome of Amazonian anophelines.</title>
        <authorList>
            <person name="Ribeiro J.M."/>
            <person name="Scarpassa V."/>
            <person name="Calvo E."/>
        </authorList>
    </citation>
    <scope>NUCLEOTIDE SEQUENCE</scope>
    <source>
        <tissue evidence="2">Salivary glands</tissue>
    </source>
</reference>
<accession>A0A2M3ZMB6</accession>
<sequence length="88" mass="9973">MEMARLIMKVSFFCLFPPSSVTLERFRFFTKRGKYALTPTKEGLGSRVPSFPVLFSCRQVPHGSTEHSVAGKETVTSRDSRRNGCQQQ</sequence>
<proteinExistence type="predicted"/>
<evidence type="ECO:0000313" key="2">
    <source>
        <dbReference type="EMBL" id="MBW29717.1"/>
    </source>
</evidence>
<feature type="region of interest" description="Disordered" evidence="1">
    <location>
        <begin position="61"/>
        <end position="88"/>
    </location>
</feature>
<protein>
    <submittedName>
        <fullName evidence="2">Putative secreted peptide</fullName>
    </submittedName>
</protein>
<evidence type="ECO:0000256" key="1">
    <source>
        <dbReference type="SAM" id="MobiDB-lite"/>
    </source>
</evidence>
<organism evidence="2">
    <name type="scientific">Anopheles braziliensis</name>
    <dbReference type="NCBI Taxonomy" id="58242"/>
    <lineage>
        <taxon>Eukaryota</taxon>
        <taxon>Metazoa</taxon>
        <taxon>Ecdysozoa</taxon>
        <taxon>Arthropoda</taxon>
        <taxon>Hexapoda</taxon>
        <taxon>Insecta</taxon>
        <taxon>Pterygota</taxon>
        <taxon>Neoptera</taxon>
        <taxon>Endopterygota</taxon>
        <taxon>Diptera</taxon>
        <taxon>Nematocera</taxon>
        <taxon>Culicoidea</taxon>
        <taxon>Culicidae</taxon>
        <taxon>Anophelinae</taxon>
        <taxon>Anopheles</taxon>
    </lineage>
</organism>
<dbReference type="AlphaFoldDB" id="A0A2M3ZMB6"/>
<name>A0A2M3ZMB6_9DIPT</name>
<dbReference type="EMBL" id="GGFM01008966">
    <property type="protein sequence ID" value="MBW29717.1"/>
    <property type="molecule type" value="Transcribed_RNA"/>
</dbReference>